<feature type="transmembrane region" description="Helical" evidence="1">
    <location>
        <begin position="100"/>
        <end position="124"/>
    </location>
</feature>
<keyword evidence="1" id="KW-0812">Transmembrane</keyword>
<feature type="transmembrane region" description="Helical" evidence="1">
    <location>
        <begin position="33"/>
        <end position="56"/>
    </location>
</feature>
<keyword evidence="1" id="KW-0472">Membrane</keyword>
<protein>
    <recommendedName>
        <fullName evidence="4">VanZ-like domain-containing protein</fullName>
    </recommendedName>
</protein>
<organism evidence="2 3">
    <name type="scientific">Candidatus Taylorbacteria bacterium RIFCSPHIGHO2_01_FULL_46_22b</name>
    <dbReference type="NCBI Taxonomy" id="1802301"/>
    <lineage>
        <taxon>Bacteria</taxon>
        <taxon>Candidatus Tayloriibacteriota</taxon>
    </lineage>
</organism>
<proteinExistence type="predicted"/>
<feature type="transmembrane region" description="Helical" evidence="1">
    <location>
        <begin position="68"/>
        <end position="88"/>
    </location>
</feature>
<dbReference type="AlphaFoldDB" id="A0A1G2M2Q4"/>
<keyword evidence="1" id="KW-1133">Transmembrane helix</keyword>
<gene>
    <name evidence="2" type="ORF">A2664_01730</name>
</gene>
<sequence>MFLKTLVWSLSVALLVLLLNLVGLRYELYWYLWWYDIVLHFLGGLVLGLAATWFFGTVHHRFGHIRTGLLISLILSFVLFGGIVWEWFEYISGITLISVAWYQLDVLMDVLMDMLGGMCAFWIWKKQISKKYE</sequence>
<name>A0A1G2M2Q4_9BACT</name>
<dbReference type="STRING" id="1802301.A2664_01730"/>
<evidence type="ECO:0008006" key="4">
    <source>
        <dbReference type="Google" id="ProtNLM"/>
    </source>
</evidence>
<dbReference type="EMBL" id="MHRF01000007">
    <property type="protein sequence ID" value="OHA18170.1"/>
    <property type="molecule type" value="Genomic_DNA"/>
</dbReference>
<evidence type="ECO:0000313" key="3">
    <source>
        <dbReference type="Proteomes" id="UP000178873"/>
    </source>
</evidence>
<reference evidence="2 3" key="1">
    <citation type="journal article" date="2016" name="Nat. Commun.">
        <title>Thousands of microbial genomes shed light on interconnected biogeochemical processes in an aquifer system.</title>
        <authorList>
            <person name="Anantharaman K."/>
            <person name="Brown C.T."/>
            <person name="Hug L.A."/>
            <person name="Sharon I."/>
            <person name="Castelle C.J."/>
            <person name="Probst A.J."/>
            <person name="Thomas B.C."/>
            <person name="Singh A."/>
            <person name="Wilkins M.J."/>
            <person name="Karaoz U."/>
            <person name="Brodie E.L."/>
            <person name="Williams K.H."/>
            <person name="Hubbard S.S."/>
            <person name="Banfield J.F."/>
        </authorList>
    </citation>
    <scope>NUCLEOTIDE SEQUENCE [LARGE SCALE GENOMIC DNA]</scope>
</reference>
<dbReference type="Proteomes" id="UP000178873">
    <property type="component" value="Unassembled WGS sequence"/>
</dbReference>
<evidence type="ECO:0000313" key="2">
    <source>
        <dbReference type="EMBL" id="OHA18170.1"/>
    </source>
</evidence>
<dbReference type="Pfam" id="PF09997">
    <property type="entry name" value="DUF2238"/>
    <property type="match status" value="1"/>
</dbReference>
<evidence type="ECO:0000256" key="1">
    <source>
        <dbReference type="SAM" id="Phobius"/>
    </source>
</evidence>
<comment type="caution">
    <text evidence="2">The sequence shown here is derived from an EMBL/GenBank/DDBJ whole genome shotgun (WGS) entry which is preliminary data.</text>
</comment>
<dbReference type="InterPro" id="IPR014509">
    <property type="entry name" value="YjdF-like"/>
</dbReference>
<accession>A0A1G2M2Q4</accession>